<dbReference type="EMBL" id="AUPC02000003">
    <property type="protein sequence ID" value="POG82732.1"/>
    <property type="molecule type" value="Genomic_DNA"/>
</dbReference>
<reference evidence="1 2" key="2">
    <citation type="journal article" date="2018" name="New Phytol.">
        <title>High intraspecific genome diversity in the model arbuscular mycorrhizal symbiont Rhizophagus irregularis.</title>
        <authorList>
            <person name="Chen E.C.H."/>
            <person name="Morin E."/>
            <person name="Beaudet D."/>
            <person name="Noel J."/>
            <person name="Yildirir G."/>
            <person name="Ndikumana S."/>
            <person name="Charron P."/>
            <person name="St-Onge C."/>
            <person name="Giorgi J."/>
            <person name="Kruger M."/>
            <person name="Marton T."/>
            <person name="Ropars J."/>
            <person name="Grigoriev I.V."/>
            <person name="Hainaut M."/>
            <person name="Henrissat B."/>
            <person name="Roux C."/>
            <person name="Martin F."/>
            <person name="Corradi N."/>
        </authorList>
    </citation>
    <scope>NUCLEOTIDE SEQUENCE [LARGE SCALE GENOMIC DNA]</scope>
    <source>
        <strain evidence="1 2">DAOM 197198</strain>
    </source>
</reference>
<dbReference type="Proteomes" id="UP000018888">
    <property type="component" value="Unassembled WGS sequence"/>
</dbReference>
<gene>
    <name evidence="1" type="ORF">GLOIN_2v1493271</name>
</gene>
<evidence type="ECO:0000313" key="2">
    <source>
        <dbReference type="Proteomes" id="UP000018888"/>
    </source>
</evidence>
<evidence type="ECO:0000313" key="1">
    <source>
        <dbReference type="EMBL" id="POG82732.1"/>
    </source>
</evidence>
<sequence length="63" mass="7398">MICYYGASMTSMRSLSCHEKNGTSITSVTSYHKHNKHNTRKKLIYHNCNLGYVHYMHDILTYI</sequence>
<name>A0A2P4QYR1_RHIID</name>
<accession>A0A2P4QYR1</accession>
<organism evidence="1 2">
    <name type="scientific">Rhizophagus irregularis (strain DAOM 181602 / DAOM 197198 / MUCL 43194)</name>
    <name type="common">Arbuscular mycorrhizal fungus</name>
    <name type="synonym">Glomus intraradices</name>
    <dbReference type="NCBI Taxonomy" id="747089"/>
    <lineage>
        <taxon>Eukaryota</taxon>
        <taxon>Fungi</taxon>
        <taxon>Fungi incertae sedis</taxon>
        <taxon>Mucoromycota</taxon>
        <taxon>Glomeromycotina</taxon>
        <taxon>Glomeromycetes</taxon>
        <taxon>Glomerales</taxon>
        <taxon>Glomeraceae</taxon>
        <taxon>Rhizophagus</taxon>
    </lineage>
</organism>
<proteinExistence type="predicted"/>
<comment type="caution">
    <text evidence="1">The sequence shown here is derived from an EMBL/GenBank/DDBJ whole genome shotgun (WGS) entry which is preliminary data.</text>
</comment>
<protein>
    <submittedName>
        <fullName evidence="1">Uncharacterized protein</fullName>
    </submittedName>
</protein>
<reference evidence="1 2" key="1">
    <citation type="journal article" date="2013" name="Proc. Natl. Acad. Sci. U.S.A.">
        <title>Genome of an arbuscular mycorrhizal fungus provides insight into the oldest plant symbiosis.</title>
        <authorList>
            <person name="Tisserant E."/>
            <person name="Malbreil M."/>
            <person name="Kuo A."/>
            <person name="Kohler A."/>
            <person name="Symeonidi A."/>
            <person name="Balestrini R."/>
            <person name="Charron P."/>
            <person name="Duensing N."/>
            <person name="Frei Dit Frey N."/>
            <person name="Gianinazzi-Pearson V."/>
            <person name="Gilbert L.B."/>
            <person name="Handa Y."/>
            <person name="Herr J.R."/>
            <person name="Hijri M."/>
            <person name="Koul R."/>
            <person name="Kawaguchi M."/>
            <person name="Krajinski F."/>
            <person name="Lammers P.J."/>
            <person name="Masclaux F.G."/>
            <person name="Murat C."/>
            <person name="Morin E."/>
            <person name="Ndikumana S."/>
            <person name="Pagni M."/>
            <person name="Petitpierre D."/>
            <person name="Requena N."/>
            <person name="Rosikiewicz P."/>
            <person name="Riley R."/>
            <person name="Saito K."/>
            <person name="San Clemente H."/>
            <person name="Shapiro H."/>
            <person name="van Tuinen D."/>
            <person name="Becard G."/>
            <person name="Bonfante P."/>
            <person name="Paszkowski U."/>
            <person name="Shachar-Hill Y.Y."/>
            <person name="Tuskan G.A."/>
            <person name="Young P.W."/>
            <person name="Sanders I.R."/>
            <person name="Henrissat B."/>
            <person name="Rensing S.A."/>
            <person name="Grigoriev I.V."/>
            <person name="Corradi N."/>
            <person name="Roux C."/>
            <person name="Martin F."/>
        </authorList>
    </citation>
    <scope>NUCLEOTIDE SEQUENCE [LARGE SCALE GENOMIC DNA]</scope>
    <source>
        <strain evidence="1 2">DAOM 197198</strain>
    </source>
</reference>
<dbReference type="AlphaFoldDB" id="A0A2P4QYR1"/>
<keyword evidence="2" id="KW-1185">Reference proteome</keyword>